<dbReference type="InterPro" id="IPR015760">
    <property type="entry name" value="TIF_IF2"/>
</dbReference>
<dbReference type="InterPro" id="IPR009000">
    <property type="entry name" value="Transl_B-barrel_sf"/>
</dbReference>
<feature type="non-terminal residue" evidence="4">
    <location>
        <position position="1"/>
    </location>
</feature>
<dbReference type="GO" id="GO:0005525">
    <property type="term" value="F:GTP binding"/>
    <property type="evidence" value="ECO:0007669"/>
    <property type="project" value="UniProtKB-KW"/>
</dbReference>
<dbReference type="PANTHER" id="PTHR43381:SF4">
    <property type="entry name" value="EUKARYOTIC TRANSLATION INITIATION FACTOR 5B"/>
    <property type="match status" value="1"/>
</dbReference>
<dbReference type="GO" id="GO:0005739">
    <property type="term" value="C:mitochondrion"/>
    <property type="evidence" value="ECO:0007669"/>
    <property type="project" value="TreeGrafter"/>
</dbReference>
<reference evidence="4 5" key="1">
    <citation type="journal article" date="2018" name="Front. Plant Sci.">
        <title>Red Clover (Trifolium pratense) and Zigzag Clover (T. medium) - A Picture of Genomic Similarities and Differences.</title>
        <authorList>
            <person name="Dluhosova J."/>
            <person name="Istvanek J."/>
            <person name="Nedelnik J."/>
            <person name="Repkova J."/>
        </authorList>
    </citation>
    <scope>NUCLEOTIDE SEQUENCE [LARGE SCALE GENOMIC DNA]</scope>
    <source>
        <strain evidence="5">cv. 10/8</strain>
        <tissue evidence="4">Leaf</tissue>
    </source>
</reference>
<keyword evidence="4" id="KW-0396">Initiation factor</keyword>
<dbReference type="Proteomes" id="UP000265520">
    <property type="component" value="Unassembled WGS sequence"/>
</dbReference>
<organism evidence="4 5">
    <name type="scientific">Trifolium medium</name>
    <dbReference type="NCBI Taxonomy" id="97028"/>
    <lineage>
        <taxon>Eukaryota</taxon>
        <taxon>Viridiplantae</taxon>
        <taxon>Streptophyta</taxon>
        <taxon>Embryophyta</taxon>
        <taxon>Tracheophyta</taxon>
        <taxon>Spermatophyta</taxon>
        <taxon>Magnoliopsida</taxon>
        <taxon>eudicotyledons</taxon>
        <taxon>Gunneridae</taxon>
        <taxon>Pentapetalae</taxon>
        <taxon>rosids</taxon>
        <taxon>fabids</taxon>
        <taxon>Fabales</taxon>
        <taxon>Fabaceae</taxon>
        <taxon>Papilionoideae</taxon>
        <taxon>50 kb inversion clade</taxon>
        <taxon>NPAAA clade</taxon>
        <taxon>Hologalegina</taxon>
        <taxon>IRL clade</taxon>
        <taxon>Trifolieae</taxon>
        <taxon>Trifolium</taxon>
    </lineage>
</organism>
<accession>A0A392PN15</accession>
<dbReference type="InterPro" id="IPR029459">
    <property type="entry name" value="EFTU-type"/>
</dbReference>
<feature type="domain" description="Elongation factor Tu-type" evidence="3">
    <location>
        <begin position="14"/>
        <end position="43"/>
    </location>
</feature>
<evidence type="ECO:0000256" key="1">
    <source>
        <dbReference type="ARBA" id="ARBA00022741"/>
    </source>
</evidence>
<dbReference type="SUPFAM" id="SSF50447">
    <property type="entry name" value="Translation proteins"/>
    <property type="match status" value="1"/>
</dbReference>
<name>A0A392PN15_9FABA</name>
<evidence type="ECO:0000256" key="2">
    <source>
        <dbReference type="ARBA" id="ARBA00023134"/>
    </source>
</evidence>
<protein>
    <submittedName>
        <fullName evidence="4">Eukaryotic translation initiation factor 5B-like</fullName>
    </submittedName>
</protein>
<comment type="caution">
    <text evidence="4">The sequence shown here is derived from an EMBL/GenBank/DDBJ whole genome shotgun (WGS) entry which is preliminary data.</text>
</comment>
<dbReference type="AlphaFoldDB" id="A0A392PN15"/>
<keyword evidence="1" id="KW-0547">Nucleotide-binding</keyword>
<evidence type="ECO:0000313" key="4">
    <source>
        <dbReference type="EMBL" id="MCI12686.1"/>
    </source>
</evidence>
<keyword evidence="2" id="KW-0342">GTP-binding</keyword>
<dbReference type="GO" id="GO:0003743">
    <property type="term" value="F:translation initiation factor activity"/>
    <property type="evidence" value="ECO:0007669"/>
    <property type="project" value="UniProtKB-KW"/>
</dbReference>
<dbReference type="EMBL" id="LXQA010085156">
    <property type="protein sequence ID" value="MCI12686.1"/>
    <property type="molecule type" value="Genomic_DNA"/>
</dbReference>
<keyword evidence="4" id="KW-0648">Protein biosynthesis</keyword>
<evidence type="ECO:0000259" key="3">
    <source>
        <dbReference type="Pfam" id="PF14578"/>
    </source>
</evidence>
<dbReference type="PANTHER" id="PTHR43381">
    <property type="entry name" value="TRANSLATION INITIATION FACTOR IF-2-RELATED"/>
    <property type="match status" value="1"/>
</dbReference>
<evidence type="ECO:0000313" key="5">
    <source>
        <dbReference type="Proteomes" id="UP000265520"/>
    </source>
</evidence>
<dbReference type="Pfam" id="PF14578">
    <property type="entry name" value="GTP_EFTU_D4"/>
    <property type="match status" value="1"/>
</dbReference>
<sequence length="101" mass="11529">IGTPICIPSREFIDIGRIASIEINNKSVNHAMKGQEVAIKIVGCNSEEKQKTFGRHFDIDDELVSHISRRSIDVLNTNHRDDLSMEERKLVATLKRLFKIQ</sequence>
<proteinExistence type="predicted"/>
<dbReference type="Gene3D" id="2.40.30.10">
    <property type="entry name" value="Translation factors"/>
    <property type="match status" value="1"/>
</dbReference>
<keyword evidence="5" id="KW-1185">Reference proteome</keyword>